<dbReference type="InterPro" id="IPR045397">
    <property type="entry name" value="TumE-like"/>
</dbReference>
<dbReference type="AlphaFoldDB" id="A0A7D5LCY2"/>
<dbReference type="OrthoDB" id="259945at2157"/>
<name>A0A7D5LCY2_9EURY</name>
<dbReference type="KEGG" id="halu:HUG12_17385"/>
<reference evidence="1 2" key="1">
    <citation type="submission" date="2020-06" db="EMBL/GenBank/DDBJ databases">
        <title>NJ-3-1, isolated from saline soil.</title>
        <authorList>
            <person name="Cui H.L."/>
            <person name="Shi X."/>
        </authorList>
    </citation>
    <scope>NUCLEOTIDE SEQUENCE [LARGE SCALE GENOMIC DNA]</scope>
    <source>
        <strain evidence="1 2">NJ-3-1</strain>
    </source>
</reference>
<evidence type="ECO:0000313" key="1">
    <source>
        <dbReference type="EMBL" id="QLG63407.1"/>
    </source>
</evidence>
<dbReference type="GeneID" id="56039270"/>
<organism evidence="1 2">
    <name type="scientific">Halorarum salinum</name>
    <dbReference type="NCBI Taxonomy" id="2743089"/>
    <lineage>
        <taxon>Archaea</taxon>
        <taxon>Methanobacteriati</taxon>
        <taxon>Methanobacteriota</taxon>
        <taxon>Stenosarchaea group</taxon>
        <taxon>Halobacteria</taxon>
        <taxon>Halobacteriales</taxon>
        <taxon>Haloferacaceae</taxon>
        <taxon>Halorarum</taxon>
    </lineage>
</organism>
<sequence>MSTDRSGEFGTIYLPALQRVRTLWLDLEPEVAETGYDDPVHPTELRIELTDGLGDADSARFDIQWSTLDNYSFHYVDSTDVNWRFDRHPNTHSPDRHFHPPPDARTVDAEPSSIHVREVSLVTRAVHKMWRVAYENEDRNRLNSASNPP</sequence>
<dbReference type="EMBL" id="CP058579">
    <property type="protein sequence ID" value="QLG63407.1"/>
    <property type="molecule type" value="Genomic_DNA"/>
</dbReference>
<proteinExistence type="predicted"/>
<accession>A0A7D5LCY2</accession>
<keyword evidence="2" id="KW-1185">Reference proteome</keyword>
<dbReference type="Proteomes" id="UP000509626">
    <property type="component" value="Chromosome"/>
</dbReference>
<dbReference type="Pfam" id="PF20126">
    <property type="entry name" value="TumE"/>
    <property type="match status" value="1"/>
</dbReference>
<gene>
    <name evidence="1" type="ORF">HUG12_17385</name>
</gene>
<protein>
    <submittedName>
        <fullName evidence="1">Uncharacterized protein</fullName>
    </submittedName>
</protein>
<evidence type="ECO:0000313" key="2">
    <source>
        <dbReference type="Proteomes" id="UP000509626"/>
    </source>
</evidence>
<dbReference type="RefSeq" id="WP_179269991.1">
    <property type="nucleotide sequence ID" value="NZ_CP058579.1"/>
</dbReference>